<feature type="transmembrane region" description="Helical" evidence="9">
    <location>
        <begin position="368"/>
        <end position="388"/>
    </location>
</feature>
<evidence type="ECO:0000313" key="10">
    <source>
        <dbReference type="EMBL" id="MER7184067.1"/>
    </source>
</evidence>
<gene>
    <name evidence="10" type="ORF">ABT404_32145</name>
</gene>
<evidence type="ECO:0000256" key="8">
    <source>
        <dbReference type="SAM" id="MobiDB-lite"/>
    </source>
</evidence>
<dbReference type="SUPFAM" id="SSF143865">
    <property type="entry name" value="CorA soluble domain-like"/>
    <property type="match status" value="1"/>
</dbReference>
<dbReference type="Proteomes" id="UP001474181">
    <property type="component" value="Unassembled WGS sequence"/>
</dbReference>
<dbReference type="PANTHER" id="PTHR46494">
    <property type="entry name" value="CORA FAMILY METAL ION TRANSPORTER (EUROFUNG)"/>
    <property type="match status" value="1"/>
</dbReference>
<evidence type="ECO:0000256" key="9">
    <source>
        <dbReference type="SAM" id="Phobius"/>
    </source>
</evidence>
<keyword evidence="11" id="KW-1185">Reference proteome</keyword>
<dbReference type="InterPro" id="IPR002523">
    <property type="entry name" value="MgTranspt_CorA/ZnTranspt_ZntB"/>
</dbReference>
<dbReference type="CDD" id="cd12830">
    <property type="entry name" value="MtCorA-like"/>
    <property type="match status" value="1"/>
</dbReference>
<evidence type="ECO:0000256" key="1">
    <source>
        <dbReference type="ARBA" id="ARBA00004651"/>
    </source>
</evidence>
<dbReference type="PANTHER" id="PTHR46494:SF1">
    <property type="entry name" value="CORA FAMILY METAL ION TRANSPORTER (EUROFUNG)"/>
    <property type="match status" value="1"/>
</dbReference>
<dbReference type="SUPFAM" id="SSF144083">
    <property type="entry name" value="Magnesium transport protein CorA, transmembrane region"/>
    <property type="match status" value="1"/>
</dbReference>
<keyword evidence="3" id="KW-0813">Transport</keyword>
<dbReference type="RefSeq" id="WP_350785892.1">
    <property type="nucleotide sequence ID" value="NZ_JBEPEK010000297.1"/>
</dbReference>
<keyword evidence="7 9" id="KW-0472">Membrane</keyword>
<accession>A0ABV1X4Y6</accession>
<dbReference type="EMBL" id="JBEPEK010000297">
    <property type="protein sequence ID" value="MER7184067.1"/>
    <property type="molecule type" value="Genomic_DNA"/>
</dbReference>
<evidence type="ECO:0000256" key="5">
    <source>
        <dbReference type="ARBA" id="ARBA00022692"/>
    </source>
</evidence>
<feature type="transmembrane region" description="Helical" evidence="9">
    <location>
        <begin position="337"/>
        <end position="356"/>
    </location>
</feature>
<comment type="similarity">
    <text evidence="2">Belongs to the CorA metal ion transporter (MIT) (TC 1.A.35) family.</text>
</comment>
<dbReference type="Gene3D" id="1.20.58.340">
    <property type="entry name" value="Magnesium transport protein CorA, transmembrane region"/>
    <property type="match status" value="2"/>
</dbReference>
<keyword evidence="5 9" id="KW-0812">Transmembrane</keyword>
<reference evidence="10 11" key="1">
    <citation type="submission" date="2024-06" db="EMBL/GenBank/DDBJ databases">
        <title>The Natural Products Discovery Center: Release of the First 8490 Sequenced Strains for Exploring Actinobacteria Biosynthetic Diversity.</title>
        <authorList>
            <person name="Kalkreuter E."/>
            <person name="Kautsar S.A."/>
            <person name="Yang D."/>
            <person name="Bader C.D."/>
            <person name="Teijaro C.N."/>
            <person name="Fluegel L."/>
            <person name="Davis C.M."/>
            <person name="Simpson J.R."/>
            <person name="Lauterbach L."/>
            <person name="Steele A.D."/>
            <person name="Gui C."/>
            <person name="Meng S."/>
            <person name="Li G."/>
            <person name="Viehrig K."/>
            <person name="Ye F."/>
            <person name="Su P."/>
            <person name="Kiefer A.F."/>
            <person name="Nichols A."/>
            <person name="Cepeda A.J."/>
            <person name="Yan W."/>
            <person name="Fan B."/>
            <person name="Jiang Y."/>
            <person name="Adhikari A."/>
            <person name="Zheng C.-J."/>
            <person name="Schuster L."/>
            <person name="Cowan T.M."/>
            <person name="Smanski M.J."/>
            <person name="Chevrette M.G."/>
            <person name="De Carvalho L.P.S."/>
            <person name="Shen B."/>
        </authorList>
    </citation>
    <scope>NUCLEOTIDE SEQUENCE [LARGE SCALE GENOMIC DNA]</scope>
    <source>
        <strain evidence="10 11">NPDC000234</strain>
    </source>
</reference>
<sequence>MSERRPSPVSKNSGNGRNGRGTRRSVWRRALPPEHDDTAGLPGPGSASAAEPGEPPSIVEAALYSDGVRVSTPSTLAETYRELRDTPSSMAWIGLARPTSDELLSLAAEFDLHPLAVEDAMEAHQRPKLERYGDILFVVLSAARYLDTPEEVDFGELHVFVGPDFVITVRHGAAPDLSAVRHRMEDSPDLLKLGPEAVLYAILDAVVDGYAPVVEGVQNDIDEIETEVFRGDPSVSRRIYELSREMVEFQRATRPLVGMLHGLMAGFTKYETDEELQRYLRDVADHVTHISERVDGFRQALTEILTVNATLVTQQQNAEMRALAEAGFEQNEEIKKISSWAAILFAPTLVGTIYGMNFREMPELHWVLGYPFAIVLMAVVCTSLYFIFKRKDWL</sequence>
<dbReference type="InterPro" id="IPR045863">
    <property type="entry name" value="CorA_TM1_TM2"/>
</dbReference>
<protein>
    <submittedName>
        <fullName evidence="10">Magnesium and cobalt transport protein CorA</fullName>
    </submittedName>
</protein>
<feature type="region of interest" description="Disordered" evidence="8">
    <location>
        <begin position="1"/>
        <end position="54"/>
    </location>
</feature>
<keyword evidence="6 9" id="KW-1133">Transmembrane helix</keyword>
<evidence type="ECO:0000256" key="2">
    <source>
        <dbReference type="ARBA" id="ARBA00009765"/>
    </source>
</evidence>
<dbReference type="InterPro" id="IPR045861">
    <property type="entry name" value="CorA_cytoplasmic_dom"/>
</dbReference>
<dbReference type="Gene3D" id="3.30.460.20">
    <property type="entry name" value="CorA soluble domain-like"/>
    <property type="match status" value="1"/>
</dbReference>
<evidence type="ECO:0000256" key="7">
    <source>
        <dbReference type="ARBA" id="ARBA00023136"/>
    </source>
</evidence>
<evidence type="ECO:0000313" key="11">
    <source>
        <dbReference type="Proteomes" id="UP001474181"/>
    </source>
</evidence>
<dbReference type="Pfam" id="PF01544">
    <property type="entry name" value="CorA"/>
    <property type="match status" value="1"/>
</dbReference>
<keyword evidence="4" id="KW-1003">Cell membrane</keyword>
<organism evidence="10 11">
    <name type="scientific">Streptomyces hyaluromycini</name>
    <dbReference type="NCBI Taxonomy" id="1377993"/>
    <lineage>
        <taxon>Bacteria</taxon>
        <taxon>Bacillati</taxon>
        <taxon>Actinomycetota</taxon>
        <taxon>Actinomycetes</taxon>
        <taxon>Kitasatosporales</taxon>
        <taxon>Streptomycetaceae</taxon>
        <taxon>Streptomyces</taxon>
    </lineage>
</organism>
<proteinExistence type="inferred from homology"/>
<name>A0ABV1X4Y6_9ACTN</name>
<comment type="caution">
    <text evidence="10">The sequence shown here is derived from an EMBL/GenBank/DDBJ whole genome shotgun (WGS) entry which is preliminary data.</text>
</comment>
<evidence type="ECO:0000256" key="4">
    <source>
        <dbReference type="ARBA" id="ARBA00022475"/>
    </source>
</evidence>
<evidence type="ECO:0000256" key="3">
    <source>
        <dbReference type="ARBA" id="ARBA00022448"/>
    </source>
</evidence>
<evidence type="ECO:0000256" key="6">
    <source>
        <dbReference type="ARBA" id="ARBA00022989"/>
    </source>
</evidence>
<comment type="subcellular location">
    <subcellularLocation>
        <location evidence="1">Cell membrane</location>
        <topology evidence="1">Multi-pass membrane protein</topology>
    </subcellularLocation>
</comment>